<dbReference type="AlphaFoldDB" id="A0A8J7CBQ6"/>
<dbReference type="Proteomes" id="UP000629098">
    <property type="component" value="Unassembled WGS sequence"/>
</dbReference>
<reference evidence="1" key="1">
    <citation type="submission" date="2020-09" db="EMBL/GenBank/DDBJ databases">
        <title>Iningainema tapete sp. nov. (Scytonemataceae, Cyanobacteria) from greenhouses in central Florida (USA) produces two types of nodularin with biosynthetic potential for microcystin-LR and anabaenopeptins.</title>
        <authorList>
            <person name="Berthold D.E."/>
            <person name="Lefler F.W."/>
            <person name="Huang I.-S."/>
            <person name="Abdulla H."/>
            <person name="Zimba P.V."/>
            <person name="Laughinghouse H.D. IV."/>
        </authorList>
    </citation>
    <scope>NUCLEOTIDE SEQUENCE</scope>
    <source>
        <strain evidence="1">BLCCT55</strain>
    </source>
</reference>
<comment type="caution">
    <text evidence="1">The sequence shown here is derived from an EMBL/GenBank/DDBJ whole genome shotgun (WGS) entry which is preliminary data.</text>
</comment>
<gene>
    <name evidence="1" type="ORF">ICL16_42905</name>
</gene>
<accession>A0A8J7CBQ6</accession>
<name>A0A8J7CBQ6_9CYAN</name>
<protein>
    <submittedName>
        <fullName evidence="1">Uncharacterized protein</fullName>
    </submittedName>
</protein>
<keyword evidence="2" id="KW-1185">Reference proteome</keyword>
<sequence>MAENQLESQTIDPTASTHEELLAAKEEIEFLRNLVESQNSHICHLEQKLLEVNQELEITNNELGMLLMSGVCFDEALVMTKTILKGEKSASKIVANLLTL</sequence>
<dbReference type="RefSeq" id="WP_190838532.1">
    <property type="nucleotide sequence ID" value="NZ_CAWPPI010000130.1"/>
</dbReference>
<evidence type="ECO:0000313" key="2">
    <source>
        <dbReference type="Proteomes" id="UP000629098"/>
    </source>
</evidence>
<evidence type="ECO:0000313" key="1">
    <source>
        <dbReference type="EMBL" id="MBD2778621.1"/>
    </source>
</evidence>
<organism evidence="1 2">
    <name type="scientific">Iningainema tapete BLCC-T55</name>
    <dbReference type="NCBI Taxonomy" id="2748662"/>
    <lineage>
        <taxon>Bacteria</taxon>
        <taxon>Bacillati</taxon>
        <taxon>Cyanobacteriota</taxon>
        <taxon>Cyanophyceae</taxon>
        <taxon>Nostocales</taxon>
        <taxon>Scytonemataceae</taxon>
        <taxon>Iningainema tapete</taxon>
    </lineage>
</organism>
<proteinExistence type="predicted"/>
<dbReference type="EMBL" id="JACXAE010000130">
    <property type="protein sequence ID" value="MBD2778621.1"/>
    <property type="molecule type" value="Genomic_DNA"/>
</dbReference>